<dbReference type="GO" id="GO:0008188">
    <property type="term" value="F:neuropeptide receptor activity"/>
    <property type="evidence" value="ECO:0007669"/>
    <property type="project" value="TreeGrafter"/>
</dbReference>
<dbReference type="CDD" id="cd00637">
    <property type="entry name" value="7tm_classA_rhodopsin-like"/>
    <property type="match status" value="1"/>
</dbReference>
<dbReference type="Pfam" id="PF00001">
    <property type="entry name" value="7tm_1"/>
    <property type="match status" value="1"/>
</dbReference>
<dbReference type="PROSITE" id="PS50262">
    <property type="entry name" value="G_PROTEIN_RECEP_F1_2"/>
    <property type="match status" value="1"/>
</dbReference>
<feature type="transmembrane region" description="Helical" evidence="8">
    <location>
        <begin position="30"/>
        <end position="51"/>
    </location>
</feature>
<feature type="transmembrane region" description="Helical" evidence="8">
    <location>
        <begin position="71"/>
        <end position="88"/>
    </location>
</feature>
<dbReference type="InterPro" id="IPR017452">
    <property type="entry name" value="GPCR_Rhodpsn_7TM"/>
</dbReference>
<dbReference type="InterPro" id="IPR000276">
    <property type="entry name" value="GPCR_Rhodpsn"/>
</dbReference>
<dbReference type="SUPFAM" id="SSF81321">
    <property type="entry name" value="Family A G protein-coupled receptor-like"/>
    <property type="match status" value="1"/>
</dbReference>
<feature type="transmembrane region" description="Helical" evidence="8">
    <location>
        <begin position="108"/>
        <end position="134"/>
    </location>
</feature>
<sequence>MFTITTAFCFNITLLVLFYKDKTLRSAFSIYLMNLLFGNALTSAIFGPLNVLRQYYGSWIVGWRLCALRQYISGAFAAIIISHCLIALNRFWAVTFPTHYRSHHNKKLAIIICLTVWVLLNACFIPTALTMSFLTPPSPKGVQECWLNDTGYPAWLPFLQTVVFDSPILLVILLYPFICWKSFFGKRMPKQARVAPANSLVTHATSVASGAVFEAAKVEENKGNEVGDQGEKPEVAPPVAEVVKKEKGFCGCLPPLKGSKKGFIPLTLMTFCVLLLWTPNELYFSLDFAGIDPPGMYQTAKILHSLATVFDPILPVVANRDLQRALLPIFKPEK</sequence>
<protein>
    <recommendedName>
        <fullName evidence="9">G-protein coupled receptors family 1 profile domain-containing protein</fullName>
    </recommendedName>
</protein>
<keyword evidence="6" id="KW-0675">Receptor</keyword>
<evidence type="ECO:0000256" key="1">
    <source>
        <dbReference type="ARBA" id="ARBA00004141"/>
    </source>
</evidence>
<proteinExistence type="predicted"/>
<dbReference type="STRING" id="947166.A0A1D1V685"/>
<evidence type="ECO:0000256" key="3">
    <source>
        <dbReference type="ARBA" id="ARBA00022989"/>
    </source>
</evidence>
<evidence type="ECO:0000256" key="8">
    <source>
        <dbReference type="SAM" id="Phobius"/>
    </source>
</evidence>
<dbReference type="EMBL" id="BDGG01000004">
    <property type="protein sequence ID" value="GAU97201.1"/>
    <property type="molecule type" value="Genomic_DNA"/>
</dbReference>
<reference evidence="10 11" key="1">
    <citation type="journal article" date="2016" name="Nat. Commun.">
        <title>Extremotolerant tardigrade genome and improved radiotolerance of human cultured cells by tardigrade-unique protein.</title>
        <authorList>
            <person name="Hashimoto T."/>
            <person name="Horikawa D.D."/>
            <person name="Saito Y."/>
            <person name="Kuwahara H."/>
            <person name="Kozuka-Hata H."/>
            <person name="Shin-I T."/>
            <person name="Minakuchi Y."/>
            <person name="Ohishi K."/>
            <person name="Motoyama A."/>
            <person name="Aizu T."/>
            <person name="Enomoto A."/>
            <person name="Kondo K."/>
            <person name="Tanaka S."/>
            <person name="Hara Y."/>
            <person name="Koshikawa S."/>
            <person name="Sagara H."/>
            <person name="Miura T."/>
            <person name="Yokobori S."/>
            <person name="Miyagawa K."/>
            <person name="Suzuki Y."/>
            <person name="Kubo T."/>
            <person name="Oyama M."/>
            <person name="Kohara Y."/>
            <person name="Fujiyama A."/>
            <person name="Arakawa K."/>
            <person name="Katayama T."/>
            <person name="Toyoda A."/>
            <person name="Kunieda T."/>
        </authorList>
    </citation>
    <scope>NUCLEOTIDE SEQUENCE [LARGE SCALE GENOMIC DNA]</scope>
    <source>
        <strain evidence="10 11">YOKOZUNA-1</strain>
    </source>
</reference>
<dbReference type="Gene3D" id="1.20.1070.10">
    <property type="entry name" value="Rhodopsin 7-helix transmembrane proteins"/>
    <property type="match status" value="1"/>
</dbReference>
<keyword evidence="2 8" id="KW-0812">Transmembrane</keyword>
<feature type="domain" description="G-protein coupled receptors family 1 profile" evidence="9">
    <location>
        <begin position="10"/>
        <end position="315"/>
    </location>
</feature>
<dbReference type="PANTHER" id="PTHR24238">
    <property type="entry name" value="G-PROTEIN COUPLED RECEPTOR"/>
    <property type="match status" value="1"/>
</dbReference>
<keyword evidence="4" id="KW-0297">G-protein coupled receptor</keyword>
<keyword evidence="7" id="KW-0807">Transducer</keyword>
<keyword evidence="5 8" id="KW-0472">Membrane</keyword>
<evidence type="ECO:0000313" key="11">
    <source>
        <dbReference type="Proteomes" id="UP000186922"/>
    </source>
</evidence>
<comment type="subcellular location">
    <subcellularLocation>
        <location evidence="1">Membrane</location>
        <topology evidence="1">Multi-pass membrane protein</topology>
    </subcellularLocation>
</comment>
<dbReference type="PANTHER" id="PTHR24238:SF75">
    <property type="entry name" value="CHOLECYSTOKININ-LIKE RECEPTOR AT 17D1-RELATED"/>
    <property type="match status" value="1"/>
</dbReference>
<gene>
    <name evidence="10" type="primary">RvY_08541-1</name>
    <name evidence="10" type="synonym">RvY_08541.1</name>
    <name evidence="10" type="ORF">RvY_08541</name>
</gene>
<dbReference type="AlphaFoldDB" id="A0A1D1V685"/>
<evidence type="ECO:0000256" key="2">
    <source>
        <dbReference type="ARBA" id="ARBA00022692"/>
    </source>
</evidence>
<name>A0A1D1V685_RAMVA</name>
<evidence type="ECO:0000256" key="6">
    <source>
        <dbReference type="ARBA" id="ARBA00023170"/>
    </source>
</evidence>
<evidence type="ECO:0000259" key="9">
    <source>
        <dbReference type="PROSITE" id="PS50262"/>
    </source>
</evidence>
<feature type="transmembrane region" description="Helical" evidence="8">
    <location>
        <begin position="154"/>
        <end position="178"/>
    </location>
</feature>
<evidence type="ECO:0000256" key="7">
    <source>
        <dbReference type="ARBA" id="ARBA00023224"/>
    </source>
</evidence>
<evidence type="ECO:0000256" key="5">
    <source>
        <dbReference type="ARBA" id="ARBA00023136"/>
    </source>
</evidence>
<keyword evidence="11" id="KW-1185">Reference proteome</keyword>
<accession>A0A1D1V685</accession>
<dbReference type="Proteomes" id="UP000186922">
    <property type="component" value="Unassembled WGS sequence"/>
</dbReference>
<keyword evidence="3 8" id="KW-1133">Transmembrane helix</keyword>
<organism evidence="10 11">
    <name type="scientific">Ramazzottius varieornatus</name>
    <name type="common">Water bear</name>
    <name type="synonym">Tardigrade</name>
    <dbReference type="NCBI Taxonomy" id="947166"/>
    <lineage>
        <taxon>Eukaryota</taxon>
        <taxon>Metazoa</taxon>
        <taxon>Ecdysozoa</taxon>
        <taxon>Tardigrada</taxon>
        <taxon>Eutardigrada</taxon>
        <taxon>Parachela</taxon>
        <taxon>Hypsibioidea</taxon>
        <taxon>Ramazzottiidae</taxon>
        <taxon>Ramazzottius</taxon>
    </lineage>
</organism>
<comment type="caution">
    <text evidence="10">The sequence shown here is derived from an EMBL/GenBank/DDBJ whole genome shotgun (WGS) entry which is preliminary data.</text>
</comment>
<evidence type="ECO:0000313" key="10">
    <source>
        <dbReference type="EMBL" id="GAU97201.1"/>
    </source>
</evidence>
<dbReference type="GO" id="GO:0005886">
    <property type="term" value="C:plasma membrane"/>
    <property type="evidence" value="ECO:0007669"/>
    <property type="project" value="TreeGrafter"/>
</dbReference>
<evidence type="ECO:0000256" key="4">
    <source>
        <dbReference type="ARBA" id="ARBA00023040"/>
    </source>
</evidence>